<evidence type="ECO:0000256" key="9">
    <source>
        <dbReference type="SAM" id="Phobius"/>
    </source>
</evidence>
<feature type="transmembrane region" description="Helical" evidence="9">
    <location>
        <begin position="153"/>
        <end position="182"/>
    </location>
</feature>
<keyword evidence="6" id="KW-0333">Golgi apparatus</keyword>
<comment type="subcellular location">
    <subcellularLocation>
        <location evidence="1">Golgi apparatus membrane</location>
        <topology evidence="1">Single-pass type II membrane protein</topology>
    </subcellularLocation>
</comment>
<keyword evidence="3 9" id="KW-0812">Transmembrane</keyword>
<organism evidence="10 11">
    <name type="scientific">Adineta ricciae</name>
    <name type="common">Rotifer</name>
    <dbReference type="NCBI Taxonomy" id="249248"/>
    <lineage>
        <taxon>Eukaryota</taxon>
        <taxon>Metazoa</taxon>
        <taxon>Spiralia</taxon>
        <taxon>Gnathifera</taxon>
        <taxon>Rotifera</taxon>
        <taxon>Eurotatoria</taxon>
        <taxon>Bdelloidea</taxon>
        <taxon>Adinetida</taxon>
        <taxon>Adinetidae</taxon>
        <taxon>Adineta</taxon>
    </lineage>
</organism>
<reference evidence="10" key="1">
    <citation type="submission" date="2021-02" db="EMBL/GenBank/DDBJ databases">
        <authorList>
            <person name="Nowell W R."/>
        </authorList>
    </citation>
    <scope>NUCLEOTIDE SEQUENCE</scope>
</reference>
<keyword evidence="2" id="KW-0808">Transferase</keyword>
<keyword evidence="7 9" id="KW-0472">Membrane</keyword>
<keyword evidence="8" id="KW-0325">Glycoprotein</keyword>
<evidence type="ECO:0000256" key="1">
    <source>
        <dbReference type="ARBA" id="ARBA00004323"/>
    </source>
</evidence>
<evidence type="ECO:0000256" key="6">
    <source>
        <dbReference type="ARBA" id="ARBA00023034"/>
    </source>
</evidence>
<keyword evidence="5 9" id="KW-1133">Transmembrane helix</keyword>
<evidence type="ECO:0000256" key="2">
    <source>
        <dbReference type="ARBA" id="ARBA00022679"/>
    </source>
</evidence>
<evidence type="ECO:0000256" key="7">
    <source>
        <dbReference type="ARBA" id="ARBA00023136"/>
    </source>
</evidence>
<dbReference type="GO" id="GO:0000139">
    <property type="term" value="C:Golgi membrane"/>
    <property type="evidence" value="ECO:0007669"/>
    <property type="project" value="UniProtKB-SubCell"/>
</dbReference>
<dbReference type="InterPro" id="IPR007734">
    <property type="entry name" value="Heparan_SO4_2-O-STrfase"/>
</dbReference>
<keyword evidence="4" id="KW-0735">Signal-anchor</keyword>
<evidence type="ECO:0000256" key="5">
    <source>
        <dbReference type="ARBA" id="ARBA00022989"/>
    </source>
</evidence>
<accession>A0A815MVN9</accession>
<feature type="transmembrane region" description="Helical" evidence="9">
    <location>
        <begin position="113"/>
        <end position="133"/>
    </location>
</feature>
<proteinExistence type="predicted"/>
<evidence type="ECO:0000313" key="10">
    <source>
        <dbReference type="EMBL" id="CAF1428251.1"/>
    </source>
</evidence>
<dbReference type="PANTHER" id="PTHR12129:SF15">
    <property type="entry name" value="URONYL 2-SULFOTRANSFERASE"/>
    <property type="match status" value="1"/>
</dbReference>
<comment type="caution">
    <text evidence="10">The sequence shown here is derived from an EMBL/GenBank/DDBJ whole genome shotgun (WGS) entry which is preliminary data.</text>
</comment>
<dbReference type="EMBL" id="CAJNOJ010000387">
    <property type="protein sequence ID" value="CAF1428251.1"/>
    <property type="molecule type" value="Genomic_DNA"/>
</dbReference>
<dbReference type="GO" id="GO:0008146">
    <property type="term" value="F:sulfotransferase activity"/>
    <property type="evidence" value="ECO:0007669"/>
    <property type="project" value="InterPro"/>
</dbReference>
<evidence type="ECO:0000313" key="11">
    <source>
        <dbReference type="Proteomes" id="UP000663852"/>
    </source>
</evidence>
<evidence type="ECO:0000256" key="3">
    <source>
        <dbReference type="ARBA" id="ARBA00022692"/>
    </source>
</evidence>
<evidence type="ECO:0000256" key="8">
    <source>
        <dbReference type="ARBA" id="ARBA00023180"/>
    </source>
</evidence>
<feature type="transmembrane region" description="Helical" evidence="9">
    <location>
        <begin position="12"/>
        <end position="29"/>
    </location>
</feature>
<gene>
    <name evidence="10" type="ORF">EDS130_LOCUS38018</name>
</gene>
<evidence type="ECO:0000256" key="4">
    <source>
        <dbReference type="ARBA" id="ARBA00022968"/>
    </source>
</evidence>
<dbReference type="AlphaFoldDB" id="A0A815MVN9"/>
<dbReference type="Proteomes" id="UP000663852">
    <property type="component" value="Unassembled WGS sequence"/>
</dbReference>
<protein>
    <submittedName>
        <fullName evidence="10">Uncharacterized protein</fullName>
    </submittedName>
</protein>
<dbReference type="SUPFAM" id="SSF52540">
    <property type="entry name" value="P-loop containing nucleoside triphosphate hydrolases"/>
    <property type="match status" value="1"/>
</dbReference>
<dbReference type="InterPro" id="IPR027417">
    <property type="entry name" value="P-loop_NTPase"/>
</dbReference>
<dbReference type="Gene3D" id="3.40.50.300">
    <property type="entry name" value="P-loop containing nucleotide triphosphate hydrolases"/>
    <property type="match status" value="1"/>
</dbReference>
<sequence length="375" mass="42258">MLAKRLRHKIKYGIVLICAIITILNYHFAPTERLVEKTNSTAVIMILYNRIPKCGSSLLNVLFEQLSSRTGAFIHIFGHSESLYHRLSIEEQHNLTRDIRHHVYVHSPRPTVFLQHFHFLHVASTSNATFYYINQYRDPLARTLSSFDFRRNYWPFTLLCCFLYIPGLVAIVVVLSLIPVYLSTNPISGTTINSFLLPYNVTYGTNFKSDSVSAIPNLNSLATQLMNQYSNTDISVITTLFISTESNASGKRRRETRSTNEQCEVNPNTTGDLLFVAFIVKPRFSCLLNGCRKNFNETFEKVTAIIRSQALILLTLANGSTIMTETVFCSTGQVKPVELTTIVSTTKATTTTSITMMTTTTTTTTTGILFDFGHI</sequence>
<name>A0A815MVN9_ADIRI</name>
<dbReference type="PANTHER" id="PTHR12129">
    <property type="entry name" value="HEPARAN SULFATE 2-O-SULFOTRANSFERASE"/>
    <property type="match status" value="1"/>
</dbReference>